<comment type="caution">
    <text evidence="9">The sequence shown here is derived from an EMBL/GenBank/DDBJ whole genome shotgun (WGS) entry which is preliminary data.</text>
</comment>
<evidence type="ECO:0000313" key="10">
    <source>
        <dbReference type="Proteomes" id="UP000627934"/>
    </source>
</evidence>
<reference evidence="9" key="1">
    <citation type="submission" date="2016-08" db="EMBL/GenBank/DDBJ databases">
        <authorList>
            <person name="Yan J."/>
        </authorList>
    </citation>
    <scope>NUCLEOTIDE SEQUENCE</scope>
    <source>
        <strain evidence="9">CSS-01s</strain>
    </source>
</reference>
<keyword evidence="5" id="KW-0804">Transcription</keyword>
<evidence type="ECO:0000256" key="1">
    <source>
        <dbReference type="ARBA" id="ARBA00022723"/>
    </source>
</evidence>
<dbReference type="InterPro" id="IPR051615">
    <property type="entry name" value="Transcr_Regulatory_Elem"/>
</dbReference>
<evidence type="ECO:0000313" key="9">
    <source>
        <dbReference type="EMBL" id="KAF9629822.1"/>
    </source>
</evidence>
<accession>A0A8H7IR72</accession>
<evidence type="ECO:0000256" key="4">
    <source>
        <dbReference type="ARBA" id="ARBA00023125"/>
    </source>
</evidence>
<keyword evidence="2" id="KW-0862">Zinc</keyword>
<evidence type="ECO:0000256" key="6">
    <source>
        <dbReference type="ARBA" id="ARBA00023242"/>
    </source>
</evidence>
<evidence type="ECO:0000256" key="7">
    <source>
        <dbReference type="SAM" id="MobiDB-lite"/>
    </source>
</evidence>
<dbReference type="GO" id="GO:0046872">
    <property type="term" value="F:metal ion binding"/>
    <property type="evidence" value="ECO:0007669"/>
    <property type="project" value="UniProtKB-KW"/>
</dbReference>
<dbReference type="PANTHER" id="PTHR31313">
    <property type="entry name" value="TY1 ENHANCER ACTIVATOR"/>
    <property type="match status" value="1"/>
</dbReference>
<feature type="compositionally biased region" description="Polar residues" evidence="7">
    <location>
        <begin position="141"/>
        <end position="158"/>
    </location>
</feature>
<feature type="region of interest" description="Disordered" evidence="7">
    <location>
        <begin position="141"/>
        <end position="193"/>
    </location>
</feature>
<dbReference type="AlphaFoldDB" id="A0A8H7IR72"/>
<name>A0A8H7IR72_9PEZI</name>
<feature type="chain" id="PRO_5034817972" evidence="8">
    <location>
        <begin position="21"/>
        <end position="326"/>
    </location>
</feature>
<organism evidence="9 10">
    <name type="scientific">Lasiodiplodia theobromae</name>
    <dbReference type="NCBI Taxonomy" id="45133"/>
    <lineage>
        <taxon>Eukaryota</taxon>
        <taxon>Fungi</taxon>
        <taxon>Dikarya</taxon>
        <taxon>Ascomycota</taxon>
        <taxon>Pezizomycotina</taxon>
        <taxon>Dothideomycetes</taxon>
        <taxon>Dothideomycetes incertae sedis</taxon>
        <taxon>Botryosphaeriales</taxon>
        <taxon>Botryosphaeriaceae</taxon>
        <taxon>Lasiodiplodia</taxon>
    </lineage>
</organism>
<protein>
    <submittedName>
        <fullName evidence="9">Uncharacterized protein</fullName>
    </submittedName>
</protein>
<feature type="signal peptide" evidence="8">
    <location>
        <begin position="1"/>
        <end position="20"/>
    </location>
</feature>
<keyword evidence="4" id="KW-0238">DNA-binding</keyword>
<dbReference type="EMBL" id="MDYX01000037">
    <property type="protein sequence ID" value="KAF9629822.1"/>
    <property type="molecule type" value="Genomic_DNA"/>
</dbReference>
<dbReference type="PANTHER" id="PTHR31313:SF4">
    <property type="entry name" value="CONIDIAL DEVELOPMENT PROTEIN FLUFFY"/>
    <property type="match status" value="1"/>
</dbReference>
<sequence>MSRMYYHAAILLLFRPFLKARFTESNVSPREVCRQSANTISYLFEKHRQLFGLDGIFTFQLHCLLTACTIHIIKLPSISATSHLAAACNSFQDLVKHNQWATSSLDIIRSLVQKWKIVLPLEVEHALYRDQSILPALSESTSIETNNPSDADLNTQGGANLVDRGRTPISTLPSSRPEKREARFPSPPAGSHILPKRQRLAAPHFHDCENSTQSPIKDTFSSNQQPLSTTGAPAAAIMSTVNSSTTATHQQRMMRYLFAPFPHQPAPLLGPVHTSTSHNGWEDEDGTDRRDTWTEELRRVSQGFDGLNFVADDGFDPFMGYQGDRF</sequence>
<proteinExistence type="predicted"/>
<dbReference type="Proteomes" id="UP000627934">
    <property type="component" value="Unassembled WGS sequence"/>
</dbReference>
<keyword evidence="6" id="KW-0539">Nucleus</keyword>
<reference evidence="9" key="2">
    <citation type="journal article" date="2018" name="DNA Res.">
        <title>Comparative genome and transcriptome analyses reveal adaptations to opportunistic infections in woody plant degrading pathogens of Botryosphaeriaceae.</title>
        <authorList>
            <person name="Yan J.Y."/>
            <person name="Zhao W.S."/>
            <person name="Chen Z."/>
            <person name="Xing Q.K."/>
            <person name="Zhang W."/>
            <person name="Chethana K.W.T."/>
            <person name="Xue M.F."/>
            <person name="Xu J.P."/>
            <person name="Phillips A.J.L."/>
            <person name="Wang Y."/>
            <person name="Liu J.H."/>
            <person name="Liu M."/>
            <person name="Zhou Y."/>
            <person name="Jayawardena R.S."/>
            <person name="Manawasinghe I.S."/>
            <person name="Huang J.B."/>
            <person name="Qiao G.H."/>
            <person name="Fu C.Y."/>
            <person name="Guo F.F."/>
            <person name="Dissanayake A.J."/>
            <person name="Peng Y.L."/>
            <person name="Hyde K.D."/>
            <person name="Li X.H."/>
        </authorList>
    </citation>
    <scope>NUCLEOTIDE SEQUENCE</scope>
    <source>
        <strain evidence="9">CSS-01s</strain>
    </source>
</reference>
<keyword evidence="1" id="KW-0479">Metal-binding</keyword>
<dbReference type="CDD" id="cd12148">
    <property type="entry name" value="fungal_TF_MHR"/>
    <property type="match status" value="1"/>
</dbReference>
<evidence type="ECO:0000256" key="5">
    <source>
        <dbReference type="ARBA" id="ARBA00023163"/>
    </source>
</evidence>
<evidence type="ECO:0000256" key="2">
    <source>
        <dbReference type="ARBA" id="ARBA00022833"/>
    </source>
</evidence>
<keyword evidence="8" id="KW-0732">Signal</keyword>
<keyword evidence="3" id="KW-0805">Transcription regulation</keyword>
<dbReference type="GO" id="GO:0003677">
    <property type="term" value="F:DNA binding"/>
    <property type="evidence" value="ECO:0007669"/>
    <property type="project" value="UniProtKB-KW"/>
</dbReference>
<gene>
    <name evidence="9" type="ORF">BFW01_g3</name>
</gene>
<evidence type="ECO:0000256" key="3">
    <source>
        <dbReference type="ARBA" id="ARBA00023015"/>
    </source>
</evidence>
<evidence type="ECO:0000256" key="8">
    <source>
        <dbReference type="SAM" id="SignalP"/>
    </source>
</evidence>